<reference evidence="1" key="1">
    <citation type="submission" date="2021-02" db="EMBL/GenBank/DDBJ databases">
        <title>Psilocybe cubensis genome.</title>
        <authorList>
            <person name="Mckernan K.J."/>
            <person name="Crawford S."/>
            <person name="Trippe A."/>
            <person name="Kane L.T."/>
            <person name="Mclaughlin S."/>
        </authorList>
    </citation>
    <scope>NUCLEOTIDE SEQUENCE [LARGE SCALE GENOMIC DNA]</scope>
    <source>
        <strain evidence="1">MGC-MH-2018</strain>
    </source>
</reference>
<comment type="caution">
    <text evidence="1">The sequence shown here is derived from an EMBL/GenBank/DDBJ whole genome shotgun (WGS) entry which is preliminary data.</text>
</comment>
<protein>
    <submittedName>
        <fullName evidence="1">Uncharacterized protein</fullName>
    </submittedName>
</protein>
<dbReference type="AlphaFoldDB" id="A0A8H8CL52"/>
<sequence>MRKIKIYLSEISGSIAAVLGSDASSNGFHWLHLFNTDTNVALRIRTPESSVAGVWLVPSIRFHLPYIITIATYPDKLAVFVREVPRKILSDKVEKSYPSDNTNIPTVNWESSVVDYETTPLEYAEPSPTFEPSNNLWDLTSISIMAYTQLETHAVSDFSDIVDFFRFPIDTTKRNVYITGWKPLFTFGGVSKMRLHPDCMGMTGNRVIWRSRYWNSSDRDDITMAYFPSTLPTVPPILRQLILPNSGVPFHFTWCDDGLHLEEASGRIFVTDECCKTYLLEYGPL</sequence>
<gene>
    <name evidence="1" type="ORF">JR316_004911</name>
</gene>
<name>A0A8H8CL52_PSICU</name>
<proteinExistence type="predicted"/>
<organism evidence="1">
    <name type="scientific">Psilocybe cubensis</name>
    <name type="common">Psychedelic mushroom</name>
    <name type="synonym">Stropharia cubensis</name>
    <dbReference type="NCBI Taxonomy" id="181762"/>
    <lineage>
        <taxon>Eukaryota</taxon>
        <taxon>Fungi</taxon>
        <taxon>Dikarya</taxon>
        <taxon>Basidiomycota</taxon>
        <taxon>Agaricomycotina</taxon>
        <taxon>Agaricomycetes</taxon>
        <taxon>Agaricomycetidae</taxon>
        <taxon>Agaricales</taxon>
        <taxon>Agaricineae</taxon>
        <taxon>Strophariaceae</taxon>
        <taxon>Psilocybe</taxon>
    </lineage>
</organism>
<evidence type="ECO:0000313" key="1">
    <source>
        <dbReference type="EMBL" id="KAG5170522.1"/>
    </source>
</evidence>
<dbReference type="EMBL" id="JAFIQS010000004">
    <property type="protein sequence ID" value="KAG5170522.1"/>
    <property type="molecule type" value="Genomic_DNA"/>
</dbReference>
<accession>A0A8H8CL52</accession>